<evidence type="ECO:0000256" key="6">
    <source>
        <dbReference type="RuleBase" id="RU363058"/>
    </source>
</evidence>
<evidence type="ECO:0000313" key="7">
    <source>
        <dbReference type="EMBL" id="KEO61288.1"/>
    </source>
</evidence>
<proteinExistence type="inferred from homology"/>
<evidence type="ECO:0000256" key="3">
    <source>
        <dbReference type="ARBA" id="ARBA00022692"/>
    </source>
</evidence>
<feature type="transmembrane region" description="Helical" evidence="6">
    <location>
        <begin position="197"/>
        <end position="218"/>
    </location>
</feature>
<feature type="transmembrane region" description="Helical" evidence="6">
    <location>
        <begin position="37"/>
        <end position="59"/>
    </location>
</feature>
<feature type="transmembrane region" description="Helical" evidence="6">
    <location>
        <begin position="262"/>
        <end position="285"/>
    </location>
</feature>
<feature type="transmembrane region" description="Helical" evidence="6">
    <location>
        <begin position="391"/>
        <end position="408"/>
    </location>
</feature>
<dbReference type="Pfam" id="PF01384">
    <property type="entry name" value="PHO4"/>
    <property type="match status" value="1"/>
</dbReference>
<accession>A0A074K0J5</accession>
<dbReference type="STRING" id="1353528.DT23_09350"/>
<feature type="transmembrane region" description="Helical" evidence="6">
    <location>
        <begin position="306"/>
        <end position="324"/>
    </location>
</feature>
<dbReference type="OrthoDB" id="9779554at2"/>
<dbReference type="InterPro" id="IPR001204">
    <property type="entry name" value="Phos_transporter"/>
</dbReference>
<feature type="transmembrane region" description="Helical" evidence="6">
    <location>
        <begin position="140"/>
        <end position="161"/>
    </location>
</feature>
<feature type="transmembrane region" description="Helical" evidence="6">
    <location>
        <begin position="238"/>
        <end position="256"/>
    </location>
</feature>
<feature type="transmembrane region" description="Helical" evidence="6">
    <location>
        <begin position="464"/>
        <end position="489"/>
    </location>
</feature>
<gene>
    <name evidence="7" type="ORF">DT23_09350</name>
</gene>
<name>A0A074K0J5_9RHOB</name>
<comment type="similarity">
    <text evidence="6">Belongs to the inorganic phosphate transporter (PiT) (TC 2.A.20) family.</text>
</comment>
<evidence type="ECO:0000256" key="2">
    <source>
        <dbReference type="ARBA" id="ARBA00022448"/>
    </source>
</evidence>
<comment type="subcellular location">
    <subcellularLocation>
        <location evidence="1 6">Membrane</location>
        <topology evidence="1 6">Multi-pass membrane protein</topology>
    </subcellularLocation>
</comment>
<feature type="transmembrane region" description="Helical" evidence="6">
    <location>
        <begin position="352"/>
        <end position="371"/>
    </location>
</feature>
<dbReference type="EMBL" id="AUNB01000002">
    <property type="protein sequence ID" value="KEO61288.1"/>
    <property type="molecule type" value="Genomic_DNA"/>
</dbReference>
<comment type="caution">
    <text evidence="7">The sequence shown here is derived from an EMBL/GenBank/DDBJ whole genome shotgun (WGS) entry which is preliminary data.</text>
</comment>
<dbReference type="AlphaFoldDB" id="A0A074K0J5"/>
<organism evidence="7 8">
    <name type="scientific">Thioclava indica</name>
    <dbReference type="NCBI Taxonomy" id="1353528"/>
    <lineage>
        <taxon>Bacteria</taxon>
        <taxon>Pseudomonadati</taxon>
        <taxon>Pseudomonadota</taxon>
        <taxon>Alphaproteobacteria</taxon>
        <taxon>Rhodobacterales</taxon>
        <taxon>Paracoccaceae</taxon>
        <taxon>Thioclava</taxon>
    </lineage>
</organism>
<feature type="transmembrane region" description="Helical" evidence="6">
    <location>
        <begin position="65"/>
        <end position="86"/>
    </location>
</feature>
<evidence type="ECO:0000256" key="5">
    <source>
        <dbReference type="ARBA" id="ARBA00023136"/>
    </source>
</evidence>
<dbReference type="GO" id="GO:0005315">
    <property type="term" value="F:phosphate transmembrane transporter activity"/>
    <property type="evidence" value="ECO:0007669"/>
    <property type="project" value="InterPro"/>
</dbReference>
<dbReference type="PANTHER" id="PTHR11101">
    <property type="entry name" value="PHOSPHATE TRANSPORTER"/>
    <property type="match status" value="1"/>
</dbReference>
<protein>
    <recommendedName>
        <fullName evidence="6">Phosphate transporter</fullName>
    </recommendedName>
</protein>
<reference evidence="7 8" key="1">
    <citation type="journal article" date="2015" name="Antonie Van Leeuwenhoek">
        <title>Thioclava indica sp. nov., isolated from surface seawater of the Indian Ocean.</title>
        <authorList>
            <person name="Liu Y."/>
            <person name="Lai Q."/>
            <person name="Du J."/>
            <person name="Xu H."/>
            <person name="Jiang L."/>
            <person name="Shao Z."/>
        </authorList>
    </citation>
    <scope>NUCLEOTIDE SEQUENCE [LARGE SCALE GENOMIC DNA]</scope>
    <source>
        <strain evidence="7 8">DT23-4</strain>
    </source>
</reference>
<keyword evidence="5 6" id="KW-0472">Membrane</keyword>
<keyword evidence="2 6" id="KW-0813">Transport</keyword>
<evidence type="ECO:0000256" key="1">
    <source>
        <dbReference type="ARBA" id="ARBA00004141"/>
    </source>
</evidence>
<dbReference type="GO" id="GO:0016020">
    <property type="term" value="C:membrane"/>
    <property type="evidence" value="ECO:0007669"/>
    <property type="project" value="UniProtKB-SubCell"/>
</dbReference>
<feature type="transmembrane region" description="Helical" evidence="6">
    <location>
        <begin position="173"/>
        <end position="191"/>
    </location>
</feature>
<keyword evidence="6" id="KW-0592">Phosphate transport</keyword>
<evidence type="ECO:0000313" key="8">
    <source>
        <dbReference type="Proteomes" id="UP000027471"/>
    </source>
</evidence>
<evidence type="ECO:0000256" key="4">
    <source>
        <dbReference type="ARBA" id="ARBA00022989"/>
    </source>
</evidence>
<dbReference type="eggNOG" id="COG0306">
    <property type="taxonomic scope" value="Bacteria"/>
</dbReference>
<dbReference type="RefSeq" id="WP_038127867.1">
    <property type="nucleotide sequence ID" value="NZ_AUNB01000002.1"/>
</dbReference>
<keyword evidence="3 6" id="KW-0812">Transmembrane</keyword>
<dbReference type="GO" id="GO:0035435">
    <property type="term" value="P:phosphate ion transmembrane transport"/>
    <property type="evidence" value="ECO:0007669"/>
    <property type="project" value="TreeGrafter"/>
</dbReference>
<feature type="transmembrane region" description="Helical" evidence="6">
    <location>
        <begin position="98"/>
        <end position="120"/>
    </location>
</feature>
<dbReference type="PANTHER" id="PTHR11101:SF80">
    <property type="entry name" value="PHOSPHATE TRANSPORTER"/>
    <property type="match status" value="1"/>
</dbReference>
<keyword evidence="4 6" id="KW-1133">Transmembrane helix</keyword>
<sequence>MSDEDNKPPVNQWKTLDKDLKRIGRLEAGAHTVSRGLIAPGVALAFIVLAGLAAALLMGGQPGHLVVVAAAVIGAYMALNIGANDVANNMGPAVGSKAMTLGLALVLAAVFESLGALVAGGDVVNTVAKGIIAPNALPDSAHFVWAMMAALLAAALWLNLATWLGAPVSTTHSIVGGVVGAGIVAAGFGAVDWGTMGMIAASWVISPVMGGIIAALFLAIIKTKVVYVDDKIAAARKWVPILIGIMAGAFAAYLGLKGLKHLFDISLLQAVLIGIAAGIACWLVTIPLIRRQSEGMENRKKSLKSLFSLPLIVSAALLSFAHGANDVANAVGPLAAIVHTIEQGDVASQVGIPFWVMAVGALGISFGLLLFGPKLIRLVGNEITKLNPMRAYCVALSAAITVIVASWLGLPVSSTHIAVGGIFGVGFYREWHSEKRARELGIRKGKPVPVEERKRRLLVRRSHMLTVAAAWIITVPVSAGLSALIYVVLDWLTA</sequence>
<keyword evidence="8" id="KW-1185">Reference proteome</keyword>
<dbReference type="Proteomes" id="UP000027471">
    <property type="component" value="Unassembled WGS sequence"/>
</dbReference>